<dbReference type="Proteomes" id="UP000284322">
    <property type="component" value="Unassembled WGS sequence"/>
</dbReference>
<dbReference type="Gene3D" id="3.40.50.2300">
    <property type="match status" value="1"/>
</dbReference>
<keyword evidence="9" id="KW-0418">Kinase</keyword>
<evidence type="ECO:0000256" key="4">
    <source>
        <dbReference type="ARBA" id="ARBA00022475"/>
    </source>
</evidence>
<proteinExistence type="predicted"/>
<dbReference type="SMART" id="SM00448">
    <property type="entry name" value="REC"/>
    <property type="match status" value="1"/>
</dbReference>
<dbReference type="Gene3D" id="3.30.565.10">
    <property type="entry name" value="Histidine kinase-like ATPase, C-terminal domain"/>
    <property type="match status" value="1"/>
</dbReference>
<dbReference type="EMBL" id="RAHJ01000011">
    <property type="protein sequence ID" value="RJX69903.1"/>
    <property type="molecule type" value="Genomic_DNA"/>
</dbReference>
<feature type="modified residue" description="Phosphohistidine" evidence="14">
    <location>
        <position position="1130"/>
    </location>
</feature>
<evidence type="ECO:0000256" key="14">
    <source>
        <dbReference type="PROSITE-ProRule" id="PRU00110"/>
    </source>
</evidence>
<evidence type="ECO:0000256" key="2">
    <source>
        <dbReference type="ARBA" id="ARBA00004651"/>
    </source>
</evidence>
<keyword evidence="4" id="KW-1003">Cell membrane</keyword>
<keyword evidence="10" id="KW-0067">ATP-binding</keyword>
<keyword evidence="23" id="KW-1185">Reference proteome</keyword>
<feature type="transmembrane region" description="Helical" evidence="16">
    <location>
        <begin position="242"/>
        <end position="260"/>
    </location>
</feature>
<evidence type="ECO:0000259" key="18">
    <source>
        <dbReference type="PROSITE" id="PS50110"/>
    </source>
</evidence>
<evidence type="ECO:0000256" key="9">
    <source>
        <dbReference type="ARBA" id="ARBA00022777"/>
    </source>
</evidence>
<feature type="transmembrane region" description="Helical" evidence="16">
    <location>
        <begin position="40"/>
        <end position="57"/>
    </location>
</feature>
<name>A0A419R4R8_9SPHN</name>
<comment type="subcellular location">
    <subcellularLocation>
        <location evidence="2">Cell membrane</location>
        <topology evidence="2">Multi-pass membrane protein</topology>
    </subcellularLocation>
</comment>
<feature type="domain" description="PAS" evidence="19">
    <location>
        <begin position="432"/>
        <end position="477"/>
    </location>
</feature>
<feature type="domain" description="HPt" evidence="21">
    <location>
        <begin position="1089"/>
        <end position="1178"/>
    </location>
</feature>
<dbReference type="GO" id="GO:0005886">
    <property type="term" value="C:plasma membrane"/>
    <property type="evidence" value="ECO:0007669"/>
    <property type="project" value="UniProtKB-SubCell"/>
</dbReference>
<feature type="domain" description="PAC" evidence="20">
    <location>
        <begin position="379"/>
        <end position="431"/>
    </location>
</feature>
<dbReference type="InterPro" id="IPR000700">
    <property type="entry name" value="PAS-assoc_C"/>
</dbReference>
<dbReference type="PRINTS" id="PR00344">
    <property type="entry name" value="BCTRLSENSOR"/>
</dbReference>
<dbReference type="Pfam" id="PF08447">
    <property type="entry name" value="PAS_3"/>
    <property type="match status" value="1"/>
</dbReference>
<dbReference type="FunFam" id="3.30.565.10:FF:000010">
    <property type="entry name" value="Sensor histidine kinase RcsC"/>
    <property type="match status" value="1"/>
</dbReference>
<dbReference type="GO" id="GO:0000155">
    <property type="term" value="F:phosphorelay sensor kinase activity"/>
    <property type="evidence" value="ECO:0007669"/>
    <property type="project" value="InterPro"/>
</dbReference>
<evidence type="ECO:0000313" key="22">
    <source>
        <dbReference type="EMBL" id="RJX69903.1"/>
    </source>
</evidence>
<reference evidence="22 23" key="1">
    <citation type="submission" date="2018-09" db="EMBL/GenBank/DDBJ databases">
        <title>Altererythrobacter sp.Ery1 and Ery12, the genome sequencing of novel strains in genus Alterythrobacter.</title>
        <authorList>
            <person name="Cheng H."/>
            <person name="Wu Y.-H."/>
            <person name="Fang C."/>
            <person name="Xu X.-W."/>
        </authorList>
    </citation>
    <scope>NUCLEOTIDE SEQUENCE [LARGE SCALE GENOMIC DNA]</scope>
    <source>
        <strain evidence="22 23">Ery12</strain>
    </source>
</reference>
<dbReference type="Pfam" id="PF00989">
    <property type="entry name" value="PAS"/>
    <property type="match status" value="2"/>
</dbReference>
<evidence type="ECO:0000259" key="21">
    <source>
        <dbReference type="PROSITE" id="PS50894"/>
    </source>
</evidence>
<feature type="domain" description="PAS" evidence="19">
    <location>
        <begin position="558"/>
        <end position="628"/>
    </location>
</feature>
<keyword evidence="11 16" id="KW-1133">Transmembrane helix</keyword>
<dbReference type="OrthoDB" id="9801651at2"/>
<dbReference type="PANTHER" id="PTHR45339:SF1">
    <property type="entry name" value="HYBRID SIGNAL TRANSDUCTION HISTIDINE KINASE J"/>
    <property type="match status" value="1"/>
</dbReference>
<dbReference type="Gene3D" id="3.30.450.20">
    <property type="entry name" value="PAS domain"/>
    <property type="match status" value="3"/>
</dbReference>
<comment type="catalytic activity">
    <reaction evidence="1">
        <text>ATP + protein L-histidine = ADP + protein N-phospho-L-histidine.</text>
        <dbReference type="EC" id="2.7.13.3"/>
    </reaction>
</comment>
<dbReference type="InterPro" id="IPR003594">
    <property type="entry name" value="HATPase_dom"/>
</dbReference>
<evidence type="ECO:0000256" key="3">
    <source>
        <dbReference type="ARBA" id="ARBA00012438"/>
    </source>
</evidence>
<keyword evidence="13 16" id="KW-0472">Membrane</keyword>
<evidence type="ECO:0000313" key="23">
    <source>
        <dbReference type="Proteomes" id="UP000284322"/>
    </source>
</evidence>
<dbReference type="InterPro" id="IPR035965">
    <property type="entry name" value="PAS-like_dom_sf"/>
</dbReference>
<dbReference type="PROSITE" id="PS50109">
    <property type="entry name" value="HIS_KIN"/>
    <property type="match status" value="1"/>
</dbReference>
<sequence>MKEHHMPDKWERRAAQIAVVTILFGLLAWSNVVFTRGEGRIAAVWLPNAMLLAVLLRGGGKGDLVYFPLAFLANCTANLFAGDDILRASGLSLVNIVEVFVAWIGMIRLGRARPDMSDLKDLIAFVGVAGVLAPIVSGMLAAIILRPASLHELLSFWWSWSLTDGLGMIIVGPSLMTVCDTFRRRRRPSLGTIAEWIWIVAVGTTTTVLVFWQTTYPFLFLVAPVVMMHAFRLGTFGTAISVAKIAIVASLATALGHGPIQLVQGGIAAKLLALQVFLATIFAMGLPVAAMLAGKKRVERALASHRDNMKSMLENMREIIFRIDATGCWTFLNPAWETITGYRVKDSLGWHTTKLLYPDDKLEAAEFYPKIVSGEIDECLLRQRFYRADGELRDIEVSVRASRDEAGDFTGAIGNIRDVTEQRKAQNSLKESEARFRNLAEAAPLGIYRADSNGMVTYVNAEWAEITGLSPSDALGEGWKAALADRASSLFKPGWEGISYPGMTRKRQIDFRRPDGTIVRATNVSAAEFDADGNPCGFIGVINDVTAELKATEALAAANRVFEDLTNLSPAGIFRTDPDGALTYCNIAWLALSGLTEEAAQGTGWAAALHTEDRQRIWNEWAQAVAKKTSYRGEFRFVRPDGAVCWVVAIAAPECDDTGNIVGFIGVNLDITERKKLEAELVRAKLHAEQAAIAKASFLANMSHEIRTPMNGVLGFADLLLESNLDEEQQKQAQLIADSGRAMMRLLNDILDISKVEAGQMVIACEPVDLRHILKSCVKLMSPNAAQKGLTLDLELDPSIPSRIAGDGLRIRQVLLNLIGNALKFTETGGVCVRATARTADNSQLSVEIAVEDTGIGIPYERQEAVFHPFEQADDTTVRRFGGTGLGLTISRQLAELMGGTMSLDSEPGKGSTFIVHLPTVAAEAPAPSTSEEVVGADADAGVNSMQGHVLLVEDHDVNQMLITTLLERMGCSMELATDGAEAIARIDASRASGGRHFDLVLMDLQMPFVDGYQATRMIRARGIGSDELPIVALTANAYADDIEACLQAGMQDHLAKPIAKNALEQILSKWIKPGARSNTVNVAQKSTNDHLIEARYQQRRQEAFEQIEAFTKLDDYSDKDVEEMIIILHKLAGTAGMFGEPELGECASQFEEGLRSWTVAERALHIREEAVKITRFA</sequence>
<dbReference type="SMART" id="SM00388">
    <property type="entry name" value="HisKA"/>
    <property type="match status" value="1"/>
</dbReference>
<evidence type="ECO:0000256" key="6">
    <source>
        <dbReference type="ARBA" id="ARBA00022679"/>
    </source>
</evidence>
<feature type="domain" description="PAC" evidence="20">
    <location>
        <begin position="631"/>
        <end position="683"/>
    </location>
</feature>
<dbReference type="Pfam" id="PF00512">
    <property type="entry name" value="HisKA"/>
    <property type="match status" value="1"/>
</dbReference>
<dbReference type="SUPFAM" id="SSF55874">
    <property type="entry name" value="ATPase domain of HSP90 chaperone/DNA topoisomerase II/histidine kinase"/>
    <property type="match status" value="1"/>
</dbReference>
<keyword evidence="8" id="KW-0547">Nucleotide-binding</keyword>
<evidence type="ECO:0000256" key="10">
    <source>
        <dbReference type="ARBA" id="ARBA00022840"/>
    </source>
</evidence>
<keyword evidence="7 16" id="KW-0812">Transmembrane</keyword>
<evidence type="ECO:0000256" key="11">
    <source>
        <dbReference type="ARBA" id="ARBA00022989"/>
    </source>
</evidence>
<dbReference type="InterPro" id="IPR013767">
    <property type="entry name" value="PAS_fold"/>
</dbReference>
<dbReference type="PROSITE" id="PS50113">
    <property type="entry name" value="PAC"/>
    <property type="match status" value="3"/>
</dbReference>
<dbReference type="NCBIfam" id="TIGR00229">
    <property type="entry name" value="sensory_box"/>
    <property type="match status" value="3"/>
</dbReference>
<feature type="transmembrane region" description="Helical" evidence="16">
    <location>
        <begin position="157"/>
        <end position="178"/>
    </location>
</feature>
<dbReference type="InterPro" id="IPR004358">
    <property type="entry name" value="Sig_transdc_His_kin-like_C"/>
</dbReference>
<dbReference type="GO" id="GO:0005524">
    <property type="term" value="F:ATP binding"/>
    <property type="evidence" value="ECO:0007669"/>
    <property type="project" value="UniProtKB-KW"/>
</dbReference>
<keyword evidence="12" id="KW-0902">Two-component regulatory system</keyword>
<evidence type="ECO:0000259" key="19">
    <source>
        <dbReference type="PROSITE" id="PS50112"/>
    </source>
</evidence>
<dbReference type="PANTHER" id="PTHR45339">
    <property type="entry name" value="HYBRID SIGNAL TRANSDUCTION HISTIDINE KINASE J"/>
    <property type="match status" value="1"/>
</dbReference>
<dbReference type="SUPFAM" id="SSF47226">
    <property type="entry name" value="Histidine-containing phosphotransfer domain, HPT domain"/>
    <property type="match status" value="1"/>
</dbReference>
<dbReference type="PROSITE" id="PS50894">
    <property type="entry name" value="HPT"/>
    <property type="match status" value="1"/>
</dbReference>
<dbReference type="Gene3D" id="1.10.287.130">
    <property type="match status" value="1"/>
</dbReference>
<dbReference type="InterPro" id="IPR008207">
    <property type="entry name" value="Sig_transdc_His_kin_Hpt_dom"/>
</dbReference>
<feature type="domain" description="PAS" evidence="19">
    <location>
        <begin position="305"/>
        <end position="375"/>
    </location>
</feature>
<feature type="transmembrane region" description="Helical" evidence="16">
    <location>
        <begin position="122"/>
        <end position="145"/>
    </location>
</feature>
<feature type="domain" description="Histidine kinase" evidence="17">
    <location>
        <begin position="701"/>
        <end position="922"/>
    </location>
</feature>
<feature type="modified residue" description="4-aspartylphosphate" evidence="15">
    <location>
        <position position="1004"/>
    </location>
</feature>
<dbReference type="SMART" id="SM00387">
    <property type="entry name" value="HATPase_c"/>
    <property type="match status" value="1"/>
</dbReference>
<organism evidence="22 23">
    <name type="scientific">Tsuneonella suprasediminis</name>
    <dbReference type="NCBI Taxonomy" id="2306996"/>
    <lineage>
        <taxon>Bacteria</taxon>
        <taxon>Pseudomonadati</taxon>
        <taxon>Pseudomonadota</taxon>
        <taxon>Alphaproteobacteria</taxon>
        <taxon>Sphingomonadales</taxon>
        <taxon>Erythrobacteraceae</taxon>
        <taxon>Tsuneonella</taxon>
    </lineage>
</organism>
<feature type="transmembrane region" description="Helical" evidence="16">
    <location>
        <begin position="14"/>
        <end position="34"/>
    </location>
</feature>
<dbReference type="PROSITE" id="PS50112">
    <property type="entry name" value="PAS"/>
    <property type="match status" value="3"/>
</dbReference>
<accession>A0A419R4R8</accession>
<protein>
    <recommendedName>
        <fullName evidence="3">histidine kinase</fullName>
        <ecNumber evidence="3">2.7.13.3</ecNumber>
    </recommendedName>
</protein>
<dbReference type="InterPro" id="IPR036890">
    <property type="entry name" value="HATPase_C_sf"/>
</dbReference>
<dbReference type="SUPFAM" id="SSF52172">
    <property type="entry name" value="CheY-like"/>
    <property type="match status" value="1"/>
</dbReference>
<dbReference type="Pfam" id="PF00072">
    <property type="entry name" value="Response_reg"/>
    <property type="match status" value="1"/>
</dbReference>
<dbReference type="CDD" id="cd17546">
    <property type="entry name" value="REC_hyHK_CKI1_RcsC-like"/>
    <property type="match status" value="1"/>
</dbReference>
<evidence type="ECO:0000256" key="13">
    <source>
        <dbReference type="ARBA" id="ARBA00023136"/>
    </source>
</evidence>
<dbReference type="InterPro" id="IPR003661">
    <property type="entry name" value="HisK_dim/P_dom"/>
</dbReference>
<evidence type="ECO:0000256" key="16">
    <source>
        <dbReference type="SAM" id="Phobius"/>
    </source>
</evidence>
<evidence type="ECO:0000259" key="20">
    <source>
        <dbReference type="PROSITE" id="PS50113"/>
    </source>
</evidence>
<dbReference type="SMART" id="SM00091">
    <property type="entry name" value="PAS"/>
    <property type="match status" value="3"/>
</dbReference>
<keyword evidence="5 15" id="KW-0597">Phosphoprotein</keyword>
<dbReference type="InterPro" id="IPR036097">
    <property type="entry name" value="HisK_dim/P_sf"/>
</dbReference>
<dbReference type="GO" id="GO:0006355">
    <property type="term" value="P:regulation of DNA-templated transcription"/>
    <property type="evidence" value="ECO:0007669"/>
    <property type="project" value="InterPro"/>
</dbReference>
<feature type="transmembrane region" description="Helical" evidence="16">
    <location>
        <begin position="272"/>
        <end position="293"/>
    </location>
</feature>
<dbReference type="AlphaFoldDB" id="A0A419R4R8"/>
<dbReference type="InterPro" id="IPR000014">
    <property type="entry name" value="PAS"/>
</dbReference>
<gene>
    <name evidence="22" type="ORF">D6858_03115</name>
</gene>
<dbReference type="InterPro" id="IPR001610">
    <property type="entry name" value="PAC"/>
</dbReference>
<dbReference type="InterPro" id="IPR036641">
    <property type="entry name" value="HPT_dom_sf"/>
</dbReference>
<evidence type="ECO:0000256" key="7">
    <source>
        <dbReference type="ARBA" id="ARBA00022692"/>
    </source>
</evidence>
<dbReference type="InterPro" id="IPR001789">
    <property type="entry name" value="Sig_transdc_resp-reg_receiver"/>
</dbReference>
<dbReference type="InterPro" id="IPR007895">
    <property type="entry name" value="MASE1"/>
</dbReference>
<dbReference type="SUPFAM" id="SSF55785">
    <property type="entry name" value="PYP-like sensor domain (PAS domain)"/>
    <property type="match status" value="3"/>
</dbReference>
<comment type="caution">
    <text evidence="22">The sequence shown here is derived from an EMBL/GenBank/DDBJ whole genome shotgun (WGS) entry which is preliminary data.</text>
</comment>
<dbReference type="CDD" id="cd00082">
    <property type="entry name" value="HisKA"/>
    <property type="match status" value="1"/>
</dbReference>
<dbReference type="InterPro" id="IPR005467">
    <property type="entry name" value="His_kinase_dom"/>
</dbReference>
<dbReference type="CDD" id="cd16922">
    <property type="entry name" value="HATPase_EvgS-ArcB-TorS-like"/>
    <property type="match status" value="1"/>
</dbReference>
<evidence type="ECO:0000259" key="17">
    <source>
        <dbReference type="PROSITE" id="PS50109"/>
    </source>
</evidence>
<evidence type="ECO:0000256" key="15">
    <source>
        <dbReference type="PROSITE-ProRule" id="PRU00169"/>
    </source>
</evidence>
<evidence type="ECO:0000256" key="8">
    <source>
        <dbReference type="ARBA" id="ARBA00022741"/>
    </source>
</evidence>
<dbReference type="FunFam" id="1.10.287.130:FF:000004">
    <property type="entry name" value="Ethylene receptor 1"/>
    <property type="match status" value="1"/>
</dbReference>
<evidence type="ECO:0000256" key="12">
    <source>
        <dbReference type="ARBA" id="ARBA00023012"/>
    </source>
</evidence>
<dbReference type="InterPro" id="IPR011006">
    <property type="entry name" value="CheY-like_superfamily"/>
</dbReference>
<dbReference type="Gene3D" id="1.20.120.160">
    <property type="entry name" value="HPT domain"/>
    <property type="match status" value="1"/>
</dbReference>
<feature type="domain" description="PAC" evidence="20">
    <location>
        <begin position="505"/>
        <end position="557"/>
    </location>
</feature>
<feature type="transmembrane region" description="Helical" evidence="16">
    <location>
        <begin position="88"/>
        <end position="110"/>
    </location>
</feature>
<evidence type="ECO:0000256" key="5">
    <source>
        <dbReference type="ARBA" id="ARBA00022553"/>
    </source>
</evidence>
<dbReference type="InterPro" id="IPR013655">
    <property type="entry name" value="PAS_fold_3"/>
</dbReference>
<dbReference type="Pfam" id="PF02518">
    <property type="entry name" value="HATPase_c"/>
    <property type="match status" value="1"/>
</dbReference>
<dbReference type="PROSITE" id="PS50110">
    <property type="entry name" value="RESPONSE_REGULATORY"/>
    <property type="match status" value="1"/>
</dbReference>
<dbReference type="SUPFAM" id="SSF47384">
    <property type="entry name" value="Homodimeric domain of signal transducing histidine kinase"/>
    <property type="match status" value="1"/>
</dbReference>
<dbReference type="SMART" id="SM00086">
    <property type="entry name" value="PAC"/>
    <property type="match status" value="3"/>
</dbReference>
<dbReference type="Pfam" id="PF05231">
    <property type="entry name" value="MASE1"/>
    <property type="match status" value="1"/>
</dbReference>
<feature type="transmembrane region" description="Helical" evidence="16">
    <location>
        <begin position="190"/>
        <end position="212"/>
    </location>
</feature>
<dbReference type="CDD" id="cd00130">
    <property type="entry name" value="PAS"/>
    <property type="match status" value="3"/>
</dbReference>
<evidence type="ECO:0000256" key="1">
    <source>
        <dbReference type="ARBA" id="ARBA00000085"/>
    </source>
</evidence>
<keyword evidence="6" id="KW-0808">Transferase</keyword>
<feature type="domain" description="Response regulatory" evidence="18">
    <location>
        <begin position="949"/>
        <end position="1072"/>
    </location>
</feature>
<dbReference type="EC" id="2.7.13.3" evidence="3"/>